<accession>A0A2G6E291</accession>
<reference evidence="1 2" key="1">
    <citation type="submission" date="2017-10" db="EMBL/GenBank/DDBJ databases">
        <title>Novel microbial diversity and functional potential in the marine mammal oral microbiome.</title>
        <authorList>
            <person name="Dudek N.K."/>
            <person name="Sun C.L."/>
            <person name="Burstein D."/>
            <person name="Kantor R.S."/>
            <person name="Aliaga Goltsman D.S."/>
            <person name="Bik E.M."/>
            <person name="Thomas B.C."/>
            <person name="Banfield J.F."/>
            <person name="Relman D.A."/>
        </authorList>
    </citation>
    <scope>NUCLEOTIDE SEQUENCE [LARGE SCALE GENOMIC DNA]</scope>
    <source>
        <strain evidence="1">DOLZORAL124_49_17</strain>
    </source>
</reference>
<dbReference type="EMBL" id="PDPS01000042">
    <property type="protein sequence ID" value="PID55848.1"/>
    <property type="molecule type" value="Genomic_DNA"/>
</dbReference>
<evidence type="ECO:0000313" key="1">
    <source>
        <dbReference type="EMBL" id="PID55848.1"/>
    </source>
</evidence>
<dbReference type="InterPro" id="IPR025459">
    <property type="entry name" value="DUF4279"/>
</dbReference>
<dbReference type="Pfam" id="PF14106">
    <property type="entry name" value="DUF4279"/>
    <property type="match status" value="1"/>
</dbReference>
<proteinExistence type="predicted"/>
<sequence>MKADQNHIAIRLEGFSCSPEELTEKIGLKPTWVALKNQEYHIGTADNRITKKYKTNCWQFRVDKEDQSWVSDQVREFLEEHIRPRKKQIKQVVSSCEGELSIVHYIFEGCNPGLHFGKEEIELLSETGLELDIDIYCLAAD</sequence>
<dbReference type="Proteomes" id="UP000229740">
    <property type="component" value="Unassembled WGS sequence"/>
</dbReference>
<evidence type="ECO:0000313" key="2">
    <source>
        <dbReference type="Proteomes" id="UP000229740"/>
    </source>
</evidence>
<organism evidence="1 2">
    <name type="scientific">candidate division KSB3 bacterium</name>
    <dbReference type="NCBI Taxonomy" id="2044937"/>
    <lineage>
        <taxon>Bacteria</taxon>
        <taxon>candidate division KSB3</taxon>
    </lineage>
</organism>
<comment type="caution">
    <text evidence="1">The sequence shown here is derived from an EMBL/GenBank/DDBJ whole genome shotgun (WGS) entry which is preliminary data.</text>
</comment>
<name>A0A2G6E291_9BACT</name>
<evidence type="ECO:0008006" key="3">
    <source>
        <dbReference type="Google" id="ProtNLM"/>
    </source>
</evidence>
<gene>
    <name evidence="1" type="ORF">CSB45_14150</name>
</gene>
<dbReference type="AlphaFoldDB" id="A0A2G6E291"/>
<protein>
    <recommendedName>
        <fullName evidence="3">DUF4279 domain-containing protein</fullName>
    </recommendedName>
</protein>